<keyword evidence="3" id="KW-1185">Reference proteome</keyword>
<evidence type="ECO:0000313" key="3">
    <source>
        <dbReference type="Proteomes" id="UP000232883"/>
    </source>
</evidence>
<sequence>MKTPYRRIRFFVPLFILIALGGLSYVVFWLWNNVLVAVVPVKAVTFWQAVGLLALSRILFGGFKFGPGNGRFRGGEGAFRGGEGPQQWRSKWRQMTDEDRMKFRSEWKKRCGDKSDL</sequence>
<dbReference type="AlphaFoldDB" id="A0A2K8YVG6"/>
<dbReference type="OrthoDB" id="1099872at2"/>
<organism evidence="2 3">
    <name type="scientific">Spirosoma pollinicola</name>
    <dbReference type="NCBI Taxonomy" id="2057025"/>
    <lineage>
        <taxon>Bacteria</taxon>
        <taxon>Pseudomonadati</taxon>
        <taxon>Bacteroidota</taxon>
        <taxon>Cytophagia</taxon>
        <taxon>Cytophagales</taxon>
        <taxon>Cytophagaceae</taxon>
        <taxon>Spirosoma</taxon>
    </lineage>
</organism>
<keyword evidence="1" id="KW-1133">Transmembrane helix</keyword>
<dbReference type="KEGG" id="spir:CWM47_07095"/>
<keyword evidence="1" id="KW-0472">Membrane</keyword>
<keyword evidence="1" id="KW-0812">Transmembrane</keyword>
<dbReference type="RefSeq" id="WP_100987324.1">
    <property type="nucleotide sequence ID" value="NZ_CP025096.1"/>
</dbReference>
<dbReference type="Proteomes" id="UP000232883">
    <property type="component" value="Chromosome"/>
</dbReference>
<protein>
    <submittedName>
        <fullName evidence="2">Uncharacterized protein</fullName>
    </submittedName>
</protein>
<accession>A0A2K8YVG6</accession>
<reference evidence="2 3" key="1">
    <citation type="submission" date="2017-11" db="EMBL/GenBank/DDBJ databases">
        <title>Taxonomic description and genome sequences of Spirosoma HA7 sp. nov., isolated from pollen microhabitat of Corylus avellana.</title>
        <authorList>
            <person name="Ambika Manirajan B."/>
            <person name="Suarez C."/>
            <person name="Ratering S."/>
            <person name="Geissler-Plaum R."/>
            <person name="Cardinale M."/>
            <person name="Sylvia S."/>
        </authorList>
    </citation>
    <scope>NUCLEOTIDE SEQUENCE [LARGE SCALE GENOMIC DNA]</scope>
    <source>
        <strain evidence="2 3">HA7</strain>
    </source>
</reference>
<proteinExistence type="predicted"/>
<evidence type="ECO:0000256" key="1">
    <source>
        <dbReference type="SAM" id="Phobius"/>
    </source>
</evidence>
<dbReference type="EMBL" id="CP025096">
    <property type="protein sequence ID" value="AUD01603.1"/>
    <property type="molecule type" value="Genomic_DNA"/>
</dbReference>
<gene>
    <name evidence="2" type="ORF">CWM47_07095</name>
</gene>
<name>A0A2K8YVG6_9BACT</name>
<feature type="transmembrane region" description="Helical" evidence="1">
    <location>
        <begin position="43"/>
        <end position="63"/>
    </location>
</feature>
<evidence type="ECO:0000313" key="2">
    <source>
        <dbReference type="EMBL" id="AUD01603.1"/>
    </source>
</evidence>
<feature type="transmembrane region" description="Helical" evidence="1">
    <location>
        <begin position="12"/>
        <end position="31"/>
    </location>
</feature>